<name>A4FZI5_METM5</name>
<dbReference type="RefSeq" id="WP_011869070.1">
    <property type="nucleotide sequence ID" value="NC_009135.1"/>
</dbReference>
<keyword evidence="1" id="KW-0812">Transmembrane</keyword>
<reference evidence="2 3" key="1">
    <citation type="submission" date="2007-03" db="EMBL/GenBank/DDBJ databases">
        <title>Complete sequence of chromosome of Methanococcus maripaludis C5.</title>
        <authorList>
            <consortium name="US DOE Joint Genome Institute"/>
            <person name="Copeland A."/>
            <person name="Lucas S."/>
            <person name="Lapidus A."/>
            <person name="Barry K."/>
            <person name="Glavina del Rio T."/>
            <person name="Dalin E."/>
            <person name="Tice H."/>
            <person name="Pitluck S."/>
            <person name="Chertkov O."/>
            <person name="Brettin T."/>
            <person name="Bruce D."/>
            <person name="Han C."/>
            <person name="Detter J.C."/>
            <person name="Schmutz J."/>
            <person name="Larimer F."/>
            <person name="Land M."/>
            <person name="Hauser L."/>
            <person name="Kyrpides N."/>
            <person name="Mikhailova N."/>
            <person name="Sieprawska-Lupa M."/>
            <person name="Whitman W.B."/>
            <person name="Richardson P."/>
        </authorList>
    </citation>
    <scope>NUCLEOTIDE SEQUENCE [LARGE SCALE GENOMIC DNA]</scope>
    <source>
        <strain evidence="3">C5 / ATCC BAA-1333</strain>
    </source>
</reference>
<keyword evidence="1" id="KW-0472">Membrane</keyword>
<dbReference type="EMBL" id="CP000609">
    <property type="protein sequence ID" value="ABO35619.1"/>
    <property type="molecule type" value="Genomic_DNA"/>
</dbReference>
<feature type="transmembrane region" description="Helical" evidence="1">
    <location>
        <begin position="471"/>
        <end position="487"/>
    </location>
</feature>
<gene>
    <name evidence="2" type="ordered locus">MmarC5_1321</name>
</gene>
<dbReference type="GeneID" id="4929146"/>
<sequence length="610" mass="70929">MNSYKPRILLLIFIIYFFSTVSAANITDEQFESDDTYIYTYFNNFLMDYTNSIDKMIVDDITYINDSEFLYEKINYMAKEVITYEYNSINSPAGDVIDPYYSFSKDLNELSILNKEFNEQLENNTLNSKYSAKITVVKILSKIGTMRSTLDTIDNITTLQIDNRILTFDTSEVRKSLDYYELKILKKAELLEDLKPNENLTLFISPEVPIIYEDTLIYGTGKNGNAKIVIIGPENIVYNITINENNYLKNHVFEKPGIYRLYAVQDGKRSEVVIANVSKIPTQIIMEGHYMIDIFQNKSIGGTVVDFHENPVDSGHIVFENETLELTNGMFKKNIYSEVVSSEKYIIKFLETEKYLPSEKIIEVIFSKKPVAIRIYSETPETKINSPITIFGEYYGLDDSLELKLWLNGKLNSTFKSDSTFEKELVFDKSGTYEIYVTYDGNEQYSFSKSNTIKIKVTEKSMPLISNTKKPFILLFLVIIGLIIAIYKKMKKNEKVDLKELSSEKETCLTFEDSETPYTDTLEIPTSKIETSISSKYMELYNKIISKYEIRSKLTPRELLNYIKENNYPLYDELKFITEIHEKHNYEKSKIDRNTEKGYYKSVDNLLEML</sequence>
<organism evidence="2 3">
    <name type="scientific">Methanococcus maripaludis (strain C5 / ATCC BAA-1333)</name>
    <dbReference type="NCBI Taxonomy" id="402880"/>
    <lineage>
        <taxon>Archaea</taxon>
        <taxon>Methanobacteriati</taxon>
        <taxon>Methanobacteriota</taxon>
        <taxon>Methanomada group</taxon>
        <taxon>Methanococci</taxon>
        <taxon>Methanococcales</taxon>
        <taxon>Methanococcaceae</taxon>
        <taxon>Methanococcus</taxon>
    </lineage>
</organism>
<dbReference type="Proteomes" id="UP000000253">
    <property type="component" value="Chromosome"/>
</dbReference>
<dbReference type="AlphaFoldDB" id="A4FZI5"/>
<dbReference type="KEGG" id="mmq:MmarC5_1321"/>
<dbReference type="HOGENOM" id="CLU_447336_0_0_2"/>
<evidence type="ECO:0000313" key="2">
    <source>
        <dbReference type="EMBL" id="ABO35619.1"/>
    </source>
</evidence>
<proteinExistence type="predicted"/>
<dbReference type="OrthoDB" id="101276at2157"/>
<evidence type="ECO:0000256" key="1">
    <source>
        <dbReference type="SAM" id="Phobius"/>
    </source>
</evidence>
<keyword evidence="1" id="KW-1133">Transmembrane helix</keyword>
<evidence type="ECO:0000313" key="3">
    <source>
        <dbReference type="Proteomes" id="UP000000253"/>
    </source>
</evidence>
<protein>
    <recommendedName>
        <fullName evidence="4">DUF4129 domain-containing protein</fullName>
    </recommendedName>
</protein>
<evidence type="ECO:0008006" key="4">
    <source>
        <dbReference type="Google" id="ProtNLM"/>
    </source>
</evidence>
<dbReference type="STRING" id="402880.MmarC5_1321"/>
<accession>A4FZI5</accession>
<dbReference type="eggNOG" id="arCOG02487">
    <property type="taxonomic scope" value="Archaea"/>
</dbReference>